<dbReference type="Proteomes" id="UP000499080">
    <property type="component" value="Unassembled WGS sequence"/>
</dbReference>
<evidence type="ECO:0000256" key="1">
    <source>
        <dbReference type="SAM" id="SignalP"/>
    </source>
</evidence>
<feature type="signal peptide" evidence="1">
    <location>
        <begin position="1"/>
        <end position="20"/>
    </location>
</feature>
<feature type="chain" id="PRO_5021323482" description="Secreted protein" evidence="1">
    <location>
        <begin position="21"/>
        <end position="134"/>
    </location>
</feature>
<gene>
    <name evidence="2" type="ORF">AVEN_193089_1</name>
</gene>
<name>A0A4Y2B2D0_ARAVE</name>
<protein>
    <recommendedName>
        <fullName evidence="4">Secreted protein</fullName>
    </recommendedName>
</protein>
<evidence type="ECO:0008006" key="4">
    <source>
        <dbReference type="Google" id="ProtNLM"/>
    </source>
</evidence>
<proteinExistence type="predicted"/>
<accession>A0A4Y2B2D0</accession>
<reference evidence="2 3" key="1">
    <citation type="journal article" date="2019" name="Sci. Rep.">
        <title>Orb-weaving spider Araneus ventricosus genome elucidates the spidroin gene catalogue.</title>
        <authorList>
            <person name="Kono N."/>
            <person name="Nakamura H."/>
            <person name="Ohtoshi R."/>
            <person name="Moran D.A.P."/>
            <person name="Shinohara A."/>
            <person name="Yoshida Y."/>
            <person name="Fujiwara M."/>
            <person name="Mori M."/>
            <person name="Tomita M."/>
            <person name="Arakawa K."/>
        </authorList>
    </citation>
    <scope>NUCLEOTIDE SEQUENCE [LARGE SCALE GENOMIC DNA]</scope>
</reference>
<evidence type="ECO:0000313" key="3">
    <source>
        <dbReference type="Proteomes" id="UP000499080"/>
    </source>
</evidence>
<keyword evidence="3" id="KW-1185">Reference proteome</keyword>
<dbReference type="AlphaFoldDB" id="A0A4Y2B2D0"/>
<organism evidence="2 3">
    <name type="scientific">Araneus ventricosus</name>
    <name type="common">Orbweaver spider</name>
    <name type="synonym">Epeira ventricosa</name>
    <dbReference type="NCBI Taxonomy" id="182803"/>
    <lineage>
        <taxon>Eukaryota</taxon>
        <taxon>Metazoa</taxon>
        <taxon>Ecdysozoa</taxon>
        <taxon>Arthropoda</taxon>
        <taxon>Chelicerata</taxon>
        <taxon>Arachnida</taxon>
        <taxon>Araneae</taxon>
        <taxon>Araneomorphae</taxon>
        <taxon>Entelegynae</taxon>
        <taxon>Araneoidea</taxon>
        <taxon>Araneidae</taxon>
        <taxon>Araneus</taxon>
    </lineage>
</organism>
<sequence length="134" mass="14865">MKRASCLIFVLAILLFRTLFHHSGTKSAEGFVRSYEFVSGQLVAQCSGCPTSPQPQELLFLISNRLWFEGNGTWPVTNIISGLCQGEGVILTLGRTLHLRTAITQPGERGARCLLFWTRSFIKYSRTSKLIGTG</sequence>
<dbReference type="EMBL" id="BGPR01000044">
    <property type="protein sequence ID" value="GBL85619.1"/>
    <property type="molecule type" value="Genomic_DNA"/>
</dbReference>
<comment type="caution">
    <text evidence="2">The sequence shown here is derived from an EMBL/GenBank/DDBJ whole genome shotgun (WGS) entry which is preliminary data.</text>
</comment>
<keyword evidence="1" id="KW-0732">Signal</keyword>
<evidence type="ECO:0000313" key="2">
    <source>
        <dbReference type="EMBL" id="GBL85619.1"/>
    </source>
</evidence>